<dbReference type="CDD" id="cd00093">
    <property type="entry name" value="HTH_XRE"/>
    <property type="match status" value="1"/>
</dbReference>
<feature type="domain" description="HTH cro/C1-type" evidence="1">
    <location>
        <begin position="17"/>
        <end position="70"/>
    </location>
</feature>
<organism evidence="2 3">
    <name type="scientific">Actinospica durhamensis</name>
    <dbReference type="NCBI Taxonomy" id="1508375"/>
    <lineage>
        <taxon>Bacteria</taxon>
        <taxon>Bacillati</taxon>
        <taxon>Actinomycetota</taxon>
        <taxon>Actinomycetes</taxon>
        <taxon>Catenulisporales</taxon>
        <taxon>Actinospicaceae</taxon>
        <taxon>Actinospica</taxon>
    </lineage>
</organism>
<dbReference type="InterPro" id="IPR010982">
    <property type="entry name" value="Lambda_DNA-bd_dom_sf"/>
</dbReference>
<evidence type="ECO:0000259" key="1">
    <source>
        <dbReference type="PROSITE" id="PS50943"/>
    </source>
</evidence>
<dbReference type="AlphaFoldDB" id="A0A941ETJ3"/>
<dbReference type="Gene3D" id="1.10.260.40">
    <property type="entry name" value="lambda repressor-like DNA-binding domains"/>
    <property type="match status" value="1"/>
</dbReference>
<protein>
    <submittedName>
        <fullName evidence="2">XRE family transcriptional regulator</fullName>
    </submittedName>
</protein>
<dbReference type="RefSeq" id="WP_212531435.1">
    <property type="nucleotide sequence ID" value="NZ_JAGSOG010000173.1"/>
</dbReference>
<dbReference type="GO" id="GO:0003677">
    <property type="term" value="F:DNA binding"/>
    <property type="evidence" value="ECO:0007669"/>
    <property type="project" value="InterPro"/>
</dbReference>
<name>A0A941ETJ3_9ACTN</name>
<dbReference type="SUPFAM" id="SSF56024">
    <property type="entry name" value="Phospholipase D/nuclease"/>
    <property type="match status" value="1"/>
</dbReference>
<dbReference type="SUPFAM" id="SSF47413">
    <property type="entry name" value="lambda repressor-like DNA-binding domains"/>
    <property type="match status" value="1"/>
</dbReference>
<gene>
    <name evidence="2" type="ORF">KDL01_27045</name>
</gene>
<accession>A0A941ETJ3</accession>
<keyword evidence="3" id="KW-1185">Reference proteome</keyword>
<dbReference type="Gene3D" id="3.30.870.10">
    <property type="entry name" value="Endonuclease Chain A"/>
    <property type="match status" value="1"/>
</dbReference>
<evidence type="ECO:0000313" key="2">
    <source>
        <dbReference type="EMBL" id="MBR7836963.1"/>
    </source>
</evidence>
<dbReference type="PROSITE" id="PS50943">
    <property type="entry name" value="HTH_CROC1"/>
    <property type="match status" value="1"/>
</dbReference>
<proteinExistence type="predicted"/>
<evidence type="ECO:0000313" key="3">
    <source>
        <dbReference type="Proteomes" id="UP000675781"/>
    </source>
</evidence>
<dbReference type="Proteomes" id="UP000675781">
    <property type="component" value="Unassembled WGS sequence"/>
</dbReference>
<reference evidence="2" key="1">
    <citation type="submission" date="2021-04" db="EMBL/GenBank/DDBJ databases">
        <title>Genome based classification of Actinospica acidithermotolerans sp. nov., an actinobacterium isolated from an Indonesian hot spring.</title>
        <authorList>
            <person name="Kusuma A.B."/>
            <person name="Putra K.E."/>
            <person name="Nafisah S."/>
            <person name="Loh J."/>
            <person name="Nouioui I."/>
            <person name="Goodfellow M."/>
        </authorList>
    </citation>
    <scope>NUCLEOTIDE SEQUENCE</scope>
    <source>
        <strain evidence="2">CSCA 57</strain>
    </source>
</reference>
<dbReference type="InterPro" id="IPR001387">
    <property type="entry name" value="Cro/C1-type_HTH"/>
</dbReference>
<sequence>MLKTSATSSGELVNETLRSALAHKGLDQLGLASALQVDPKTVERWLAGRTPHPRSRVAIAKLLDRTEAELWPDVAINRDGPTTRFGPEIRAVYPHRYAVPRQVWYDLFAGAEQEIDILVYSGLFLFEDTRIVQLLTEKAQAGVRTRVLLGHPDSPAVAQRGEDERIGDSVAGRIRNALSLVSPLAGTSGVTLRLHNAGLYTSVCRADDELIATPHIYGVAGAAAPTFCLRKLREQSLFMVYLDSLDQVWSKAEMPTHEFDDHI</sequence>
<dbReference type="EMBL" id="JAGSOG010000173">
    <property type="protein sequence ID" value="MBR7836963.1"/>
    <property type="molecule type" value="Genomic_DNA"/>
</dbReference>
<comment type="caution">
    <text evidence="2">The sequence shown here is derived from an EMBL/GenBank/DDBJ whole genome shotgun (WGS) entry which is preliminary data.</text>
</comment>